<gene>
    <name evidence="4" type="ORF">PEV8663_02160</name>
</gene>
<dbReference type="PANTHER" id="PTHR30055:SF219">
    <property type="entry name" value="TRANSCRIPTIONAL REGULATORY PROTEIN"/>
    <property type="match status" value="1"/>
</dbReference>
<dbReference type="InterPro" id="IPR001647">
    <property type="entry name" value="HTH_TetR"/>
</dbReference>
<dbReference type="InterPro" id="IPR050109">
    <property type="entry name" value="HTH-type_TetR-like_transc_reg"/>
</dbReference>
<dbReference type="SUPFAM" id="SSF48498">
    <property type="entry name" value="Tetracyclin repressor-like, C-terminal domain"/>
    <property type="match status" value="1"/>
</dbReference>
<keyword evidence="5" id="KW-1185">Reference proteome</keyword>
<feature type="DNA-binding region" description="H-T-H motif" evidence="2">
    <location>
        <begin position="24"/>
        <end position="43"/>
    </location>
</feature>
<evidence type="ECO:0000259" key="3">
    <source>
        <dbReference type="PROSITE" id="PS50977"/>
    </source>
</evidence>
<dbReference type="InterPro" id="IPR036271">
    <property type="entry name" value="Tet_transcr_reg_TetR-rel_C_sf"/>
</dbReference>
<dbReference type="PANTHER" id="PTHR30055">
    <property type="entry name" value="HTH-TYPE TRANSCRIPTIONAL REGULATOR RUTR"/>
    <property type="match status" value="1"/>
</dbReference>
<evidence type="ECO:0000313" key="4">
    <source>
        <dbReference type="EMBL" id="SMX40931.1"/>
    </source>
</evidence>
<dbReference type="PRINTS" id="PR00455">
    <property type="entry name" value="HTHTETR"/>
</dbReference>
<evidence type="ECO:0000256" key="2">
    <source>
        <dbReference type="PROSITE-ProRule" id="PRU00335"/>
    </source>
</evidence>
<dbReference type="OrthoDB" id="9809772at2"/>
<dbReference type="InterPro" id="IPR009057">
    <property type="entry name" value="Homeodomain-like_sf"/>
</dbReference>
<name>A0A238KDM5_9RHOB</name>
<organism evidence="4 5">
    <name type="scientific">Pelagimonas varians</name>
    <dbReference type="NCBI Taxonomy" id="696760"/>
    <lineage>
        <taxon>Bacteria</taxon>
        <taxon>Pseudomonadati</taxon>
        <taxon>Pseudomonadota</taxon>
        <taxon>Alphaproteobacteria</taxon>
        <taxon>Rhodobacterales</taxon>
        <taxon>Roseobacteraceae</taxon>
        <taxon>Pelagimonas</taxon>
    </lineage>
</organism>
<protein>
    <submittedName>
        <fullName evidence="4">DNA-binding transcriptional repressor AcrR</fullName>
    </submittedName>
</protein>
<dbReference type="RefSeq" id="WP_097804651.1">
    <property type="nucleotide sequence ID" value="NZ_FXYH01000006.1"/>
</dbReference>
<dbReference type="PROSITE" id="PS50977">
    <property type="entry name" value="HTH_TETR_2"/>
    <property type="match status" value="1"/>
</dbReference>
<dbReference type="GO" id="GO:0000976">
    <property type="term" value="F:transcription cis-regulatory region binding"/>
    <property type="evidence" value="ECO:0007669"/>
    <property type="project" value="TreeGrafter"/>
</dbReference>
<proteinExistence type="predicted"/>
<dbReference type="GO" id="GO:0003700">
    <property type="term" value="F:DNA-binding transcription factor activity"/>
    <property type="evidence" value="ECO:0007669"/>
    <property type="project" value="TreeGrafter"/>
</dbReference>
<dbReference type="Gene3D" id="1.10.357.10">
    <property type="entry name" value="Tetracycline Repressor, domain 2"/>
    <property type="match status" value="1"/>
</dbReference>
<evidence type="ECO:0000313" key="5">
    <source>
        <dbReference type="Proteomes" id="UP000220836"/>
    </source>
</evidence>
<accession>A0A238KDM5</accession>
<dbReference type="Pfam" id="PF00440">
    <property type="entry name" value="TetR_N"/>
    <property type="match status" value="1"/>
</dbReference>
<dbReference type="AlphaFoldDB" id="A0A238KDM5"/>
<feature type="domain" description="HTH tetR-type" evidence="3">
    <location>
        <begin position="1"/>
        <end position="61"/>
    </location>
</feature>
<dbReference type="EMBL" id="FXYH01000006">
    <property type="protein sequence ID" value="SMX40931.1"/>
    <property type="molecule type" value="Genomic_DNA"/>
</dbReference>
<dbReference type="SUPFAM" id="SSF46689">
    <property type="entry name" value="Homeodomain-like"/>
    <property type="match status" value="1"/>
</dbReference>
<evidence type="ECO:0000256" key="1">
    <source>
        <dbReference type="ARBA" id="ARBA00023125"/>
    </source>
</evidence>
<sequence length="175" mass="18962">MDTKTQILDSAERAMRVRGYHAVSFRDLADELGIKSASIHYHFRHKHDLGSAVVQRYSDRVAAAVGDARGHDWPSGVAVFCEVYVNAIKGEGLQCLCSMLSAESRGLPDEVAVPVAEFFEANLAWLRAAGGSEIQALRVQAEVQGAMTLAVSLQNEHVLERLAAQICADAETPKA</sequence>
<reference evidence="4 5" key="1">
    <citation type="submission" date="2017-05" db="EMBL/GenBank/DDBJ databases">
        <authorList>
            <person name="Song R."/>
            <person name="Chenine A.L."/>
            <person name="Ruprecht R.M."/>
        </authorList>
    </citation>
    <scope>NUCLEOTIDE SEQUENCE [LARGE SCALE GENOMIC DNA]</scope>
    <source>
        <strain evidence="4 5">CECT 8663</strain>
    </source>
</reference>
<dbReference type="Proteomes" id="UP000220836">
    <property type="component" value="Unassembled WGS sequence"/>
</dbReference>
<keyword evidence="1 2" id="KW-0238">DNA-binding</keyword>